<proteinExistence type="predicted"/>
<protein>
    <submittedName>
        <fullName evidence="1">13786_t:CDS:1</fullName>
    </submittedName>
</protein>
<keyword evidence="2" id="KW-1185">Reference proteome</keyword>
<evidence type="ECO:0000313" key="1">
    <source>
        <dbReference type="EMBL" id="CAG8794205.1"/>
    </source>
</evidence>
<name>A0A9N9P8Z3_9GLOM</name>
<dbReference type="AlphaFoldDB" id="A0A9N9P8Z3"/>
<dbReference type="EMBL" id="CAJVPY010029462">
    <property type="protein sequence ID" value="CAG8794205.1"/>
    <property type="molecule type" value="Genomic_DNA"/>
</dbReference>
<evidence type="ECO:0000313" key="2">
    <source>
        <dbReference type="Proteomes" id="UP000789405"/>
    </source>
</evidence>
<feature type="non-terminal residue" evidence="1">
    <location>
        <position position="49"/>
    </location>
</feature>
<dbReference type="Proteomes" id="UP000789405">
    <property type="component" value="Unassembled WGS sequence"/>
</dbReference>
<organism evidence="1 2">
    <name type="scientific">Dentiscutata erythropus</name>
    <dbReference type="NCBI Taxonomy" id="1348616"/>
    <lineage>
        <taxon>Eukaryota</taxon>
        <taxon>Fungi</taxon>
        <taxon>Fungi incertae sedis</taxon>
        <taxon>Mucoromycota</taxon>
        <taxon>Glomeromycotina</taxon>
        <taxon>Glomeromycetes</taxon>
        <taxon>Diversisporales</taxon>
        <taxon>Gigasporaceae</taxon>
        <taxon>Dentiscutata</taxon>
    </lineage>
</organism>
<accession>A0A9N9P8Z3</accession>
<comment type="caution">
    <text evidence="1">The sequence shown here is derived from an EMBL/GenBank/DDBJ whole genome shotgun (WGS) entry which is preliminary data.</text>
</comment>
<sequence length="49" mass="5373">MEISSMSNPSQELSDPTSELLSWQEILNSILKAIQNQESLSPTPKGLIS</sequence>
<gene>
    <name evidence="1" type="ORF">DERYTH_LOCUS22019</name>
</gene>
<reference evidence="1" key="1">
    <citation type="submission" date="2021-06" db="EMBL/GenBank/DDBJ databases">
        <authorList>
            <person name="Kallberg Y."/>
            <person name="Tangrot J."/>
            <person name="Rosling A."/>
        </authorList>
    </citation>
    <scope>NUCLEOTIDE SEQUENCE</scope>
    <source>
        <strain evidence="1">MA453B</strain>
    </source>
</reference>